<feature type="non-terminal residue" evidence="2">
    <location>
        <position position="80"/>
    </location>
</feature>
<dbReference type="Proteomes" id="UP001314170">
    <property type="component" value="Unassembled WGS sequence"/>
</dbReference>
<evidence type="ECO:0000313" key="3">
    <source>
        <dbReference type="Proteomes" id="UP001314170"/>
    </source>
</evidence>
<keyword evidence="3" id="KW-1185">Reference proteome</keyword>
<gene>
    <name evidence="2" type="ORF">DCAF_LOCUS13285</name>
</gene>
<feature type="non-terminal residue" evidence="2">
    <location>
        <position position="1"/>
    </location>
</feature>
<sequence>SNLPGDAKIKQPSSPVKHQKDQVGSTFDYLHLYGQDLANRNLLARAKLRLYYVGLQLHIQLYTLNCVRRHIKSKMPNLRQ</sequence>
<dbReference type="AlphaFoldDB" id="A0AAV1RR25"/>
<protein>
    <submittedName>
        <fullName evidence="2">Uncharacterized protein</fullName>
    </submittedName>
</protein>
<dbReference type="EMBL" id="CAWUPB010001111">
    <property type="protein sequence ID" value="CAK7338241.1"/>
    <property type="molecule type" value="Genomic_DNA"/>
</dbReference>
<proteinExistence type="predicted"/>
<evidence type="ECO:0000256" key="1">
    <source>
        <dbReference type="SAM" id="MobiDB-lite"/>
    </source>
</evidence>
<reference evidence="2 3" key="1">
    <citation type="submission" date="2024-01" db="EMBL/GenBank/DDBJ databases">
        <authorList>
            <person name="Waweru B."/>
        </authorList>
    </citation>
    <scope>NUCLEOTIDE SEQUENCE [LARGE SCALE GENOMIC DNA]</scope>
</reference>
<name>A0AAV1RR25_9ROSI</name>
<organism evidence="2 3">
    <name type="scientific">Dovyalis caffra</name>
    <dbReference type="NCBI Taxonomy" id="77055"/>
    <lineage>
        <taxon>Eukaryota</taxon>
        <taxon>Viridiplantae</taxon>
        <taxon>Streptophyta</taxon>
        <taxon>Embryophyta</taxon>
        <taxon>Tracheophyta</taxon>
        <taxon>Spermatophyta</taxon>
        <taxon>Magnoliopsida</taxon>
        <taxon>eudicotyledons</taxon>
        <taxon>Gunneridae</taxon>
        <taxon>Pentapetalae</taxon>
        <taxon>rosids</taxon>
        <taxon>fabids</taxon>
        <taxon>Malpighiales</taxon>
        <taxon>Salicaceae</taxon>
        <taxon>Flacourtieae</taxon>
        <taxon>Dovyalis</taxon>
    </lineage>
</organism>
<evidence type="ECO:0000313" key="2">
    <source>
        <dbReference type="EMBL" id="CAK7338241.1"/>
    </source>
</evidence>
<feature type="region of interest" description="Disordered" evidence="1">
    <location>
        <begin position="1"/>
        <end position="22"/>
    </location>
</feature>
<accession>A0AAV1RR25</accession>
<comment type="caution">
    <text evidence="2">The sequence shown here is derived from an EMBL/GenBank/DDBJ whole genome shotgun (WGS) entry which is preliminary data.</text>
</comment>